<evidence type="ECO:0000313" key="2">
    <source>
        <dbReference type="WBParaSite" id="SVE_1438400.1"/>
    </source>
</evidence>
<accession>A0A0K0FSW4</accession>
<keyword evidence="1" id="KW-1185">Reference proteome</keyword>
<dbReference type="Proteomes" id="UP000035680">
    <property type="component" value="Unassembled WGS sequence"/>
</dbReference>
<dbReference type="WBParaSite" id="SVE_1438400.1">
    <property type="protein sequence ID" value="SVE_1438400.1"/>
    <property type="gene ID" value="SVE_1438400"/>
</dbReference>
<proteinExistence type="predicted"/>
<organism evidence="1 2">
    <name type="scientific">Strongyloides venezuelensis</name>
    <name type="common">Threadworm</name>
    <dbReference type="NCBI Taxonomy" id="75913"/>
    <lineage>
        <taxon>Eukaryota</taxon>
        <taxon>Metazoa</taxon>
        <taxon>Ecdysozoa</taxon>
        <taxon>Nematoda</taxon>
        <taxon>Chromadorea</taxon>
        <taxon>Rhabditida</taxon>
        <taxon>Tylenchina</taxon>
        <taxon>Panagrolaimomorpha</taxon>
        <taxon>Strongyloidoidea</taxon>
        <taxon>Strongyloididae</taxon>
        <taxon>Strongyloides</taxon>
    </lineage>
</organism>
<dbReference type="AlphaFoldDB" id="A0A0K0FSW4"/>
<name>A0A0K0FSW4_STRVS</name>
<evidence type="ECO:0000313" key="1">
    <source>
        <dbReference type="Proteomes" id="UP000035680"/>
    </source>
</evidence>
<sequence length="126" mass="14182">MTDSLFSKESYLSSNTTSKANLLNSLNQKVRSMFDSAIVPDCINDDDTRSLPSTNNNIFKLPNLTQISESDTPKTLLKSSKNINNTSSIMTKSVQSLEWCDDAIHLDDDNFYQCEKVLFGTCSRKR</sequence>
<reference evidence="1" key="1">
    <citation type="submission" date="2014-07" db="EMBL/GenBank/DDBJ databases">
        <authorList>
            <person name="Martin A.A"/>
            <person name="De Silva N."/>
        </authorList>
    </citation>
    <scope>NUCLEOTIDE SEQUENCE</scope>
</reference>
<protein>
    <submittedName>
        <fullName evidence="2">Uncharacterized protein</fullName>
    </submittedName>
</protein>
<reference evidence="2" key="2">
    <citation type="submission" date="2015-08" db="UniProtKB">
        <authorList>
            <consortium name="WormBaseParasite"/>
        </authorList>
    </citation>
    <scope>IDENTIFICATION</scope>
</reference>